<gene>
    <name evidence="7" type="ORF">OS493_026978</name>
</gene>
<dbReference type="PROSITE" id="PS50853">
    <property type="entry name" value="FN3"/>
    <property type="match status" value="3"/>
</dbReference>
<dbReference type="GO" id="GO:0009897">
    <property type="term" value="C:external side of plasma membrane"/>
    <property type="evidence" value="ECO:0007669"/>
    <property type="project" value="TreeGrafter"/>
</dbReference>
<proteinExistence type="predicted"/>
<dbReference type="Gene3D" id="2.60.40.10">
    <property type="entry name" value="Immunoglobulins"/>
    <property type="match status" value="3"/>
</dbReference>
<dbReference type="PANTHER" id="PTHR23036">
    <property type="entry name" value="CYTOKINE RECEPTOR"/>
    <property type="match status" value="1"/>
</dbReference>
<dbReference type="InterPro" id="IPR050379">
    <property type="entry name" value="Type-I_Cytokine_Rcpt"/>
</dbReference>
<dbReference type="Pfam" id="PF00041">
    <property type="entry name" value="fn3"/>
    <property type="match status" value="2"/>
</dbReference>
<keyword evidence="8" id="KW-1185">Reference proteome</keyword>
<keyword evidence="5" id="KW-0325">Glycoprotein</keyword>
<dbReference type="GO" id="GO:0019955">
    <property type="term" value="F:cytokine binding"/>
    <property type="evidence" value="ECO:0007669"/>
    <property type="project" value="TreeGrafter"/>
</dbReference>
<dbReference type="AlphaFoldDB" id="A0A9W9YKU7"/>
<dbReference type="SUPFAM" id="SSF49899">
    <property type="entry name" value="Concanavalin A-like lectins/glucanases"/>
    <property type="match status" value="1"/>
</dbReference>
<feature type="domain" description="Fibronectin type-III" evidence="6">
    <location>
        <begin position="251"/>
        <end position="347"/>
    </location>
</feature>
<evidence type="ECO:0000256" key="3">
    <source>
        <dbReference type="ARBA" id="ARBA00023157"/>
    </source>
</evidence>
<evidence type="ECO:0000256" key="5">
    <source>
        <dbReference type="ARBA" id="ARBA00023180"/>
    </source>
</evidence>
<name>A0A9W9YKU7_9CNID</name>
<evidence type="ECO:0000256" key="2">
    <source>
        <dbReference type="ARBA" id="ARBA00022737"/>
    </source>
</evidence>
<organism evidence="7 8">
    <name type="scientific">Desmophyllum pertusum</name>
    <dbReference type="NCBI Taxonomy" id="174260"/>
    <lineage>
        <taxon>Eukaryota</taxon>
        <taxon>Metazoa</taxon>
        <taxon>Cnidaria</taxon>
        <taxon>Anthozoa</taxon>
        <taxon>Hexacorallia</taxon>
        <taxon>Scleractinia</taxon>
        <taxon>Caryophylliina</taxon>
        <taxon>Caryophylliidae</taxon>
        <taxon>Desmophyllum</taxon>
    </lineage>
</organism>
<comment type="caution">
    <text evidence="7">The sequence shown here is derived from an EMBL/GenBank/DDBJ whole genome shotgun (WGS) entry which is preliminary data.</text>
</comment>
<dbReference type="Gene3D" id="2.60.120.200">
    <property type="match status" value="1"/>
</dbReference>
<evidence type="ECO:0000259" key="6">
    <source>
        <dbReference type="PROSITE" id="PS50853"/>
    </source>
</evidence>
<feature type="domain" description="Fibronectin type-III" evidence="6">
    <location>
        <begin position="352"/>
        <end position="445"/>
    </location>
</feature>
<keyword evidence="1" id="KW-0732">Signal</keyword>
<dbReference type="GO" id="GO:0004896">
    <property type="term" value="F:cytokine receptor activity"/>
    <property type="evidence" value="ECO:0007669"/>
    <property type="project" value="TreeGrafter"/>
</dbReference>
<keyword evidence="2" id="KW-0677">Repeat</keyword>
<dbReference type="GO" id="GO:0043235">
    <property type="term" value="C:receptor complex"/>
    <property type="evidence" value="ECO:0007669"/>
    <property type="project" value="TreeGrafter"/>
</dbReference>
<keyword evidence="3" id="KW-1015">Disulfide bond</keyword>
<dbReference type="OrthoDB" id="5988169at2759"/>
<dbReference type="InterPro" id="IPR036116">
    <property type="entry name" value="FN3_sf"/>
</dbReference>
<evidence type="ECO:0000256" key="1">
    <source>
        <dbReference type="ARBA" id="ARBA00022729"/>
    </source>
</evidence>
<reference evidence="7" key="1">
    <citation type="submission" date="2023-01" db="EMBL/GenBank/DDBJ databases">
        <title>Genome assembly of the deep-sea coral Lophelia pertusa.</title>
        <authorList>
            <person name="Herrera S."/>
            <person name="Cordes E."/>
        </authorList>
    </citation>
    <scope>NUCLEOTIDE SEQUENCE</scope>
    <source>
        <strain evidence="7">USNM1676648</strain>
        <tissue evidence="7">Polyp</tissue>
    </source>
</reference>
<dbReference type="SUPFAM" id="SSF49265">
    <property type="entry name" value="Fibronectin type III"/>
    <property type="match status" value="2"/>
</dbReference>
<dbReference type="CDD" id="cd00063">
    <property type="entry name" value="FN3"/>
    <property type="match status" value="3"/>
</dbReference>
<feature type="domain" description="Fibronectin type-III" evidence="6">
    <location>
        <begin position="449"/>
        <end position="544"/>
    </location>
</feature>
<dbReference type="InterPro" id="IPR003961">
    <property type="entry name" value="FN3_dom"/>
</dbReference>
<evidence type="ECO:0000313" key="7">
    <source>
        <dbReference type="EMBL" id="KAJ7356055.1"/>
    </source>
</evidence>
<dbReference type="InterPro" id="IPR013320">
    <property type="entry name" value="ConA-like_dom_sf"/>
</dbReference>
<keyword evidence="4" id="KW-0675">Receptor</keyword>
<dbReference type="PANTHER" id="PTHR23036:SF151">
    <property type="entry name" value="FIBRONECTIN TYPE-III DOMAIN-CONTAINING PROTEIN"/>
    <property type="match status" value="1"/>
</dbReference>
<dbReference type="EMBL" id="MU827325">
    <property type="protein sequence ID" value="KAJ7356055.1"/>
    <property type="molecule type" value="Genomic_DNA"/>
</dbReference>
<sequence>MLGNSDMQDFQQITGHKGFVVGVNGSIFQIFVVSENYVCSSDTMAVRRNLWSHLVFSWKDPGLQDGGLEIYRDGARVPNTDCNKKPDSNRTLSQHITLGSRIRELGFSTEFDNLAIWYKSFNQSRLQAPWTYIRDNSSISIDAYLDIVLLDIPWDPNLADNKSNEYKNLVEEFNNQMSNLNNSVNGNILTAEISSFGQLDDVNVTARIYLRLYRSTWKTLLLLQETFENGTLLNSRIEIINCSANDDHFCRVPIISGTDRWSRQLRLYFRHLPIREIGIIFGYKVITRELGSFSWKVLSKRPDMNVTTHMDIGNLKPFTNYSVRIFPYSFRGDRLGSKLKIYQTKEEGPSAAPNITSVFNTSSTSLFVTWLHDIPPAKYNGILIGYQVTWKEGTVISNHNFGLKADSYNITGLKKYRSYRVFVAGRTNGGVGVENYKDVMTDEDVPTEGPDDLNIQATSSSSLLVSWRDVKPCCRNGITRGYHAFLTDHDLQENISSVIMNETTLSVEFHDLLPYYAYDVSVTAFNVKGIGPASKTDVLTGEEGRRLGRLSNYDADADADESND</sequence>
<accession>A0A9W9YKU7</accession>
<dbReference type="Proteomes" id="UP001163046">
    <property type="component" value="Unassembled WGS sequence"/>
</dbReference>
<evidence type="ECO:0000256" key="4">
    <source>
        <dbReference type="ARBA" id="ARBA00023170"/>
    </source>
</evidence>
<evidence type="ECO:0000313" key="8">
    <source>
        <dbReference type="Proteomes" id="UP001163046"/>
    </source>
</evidence>
<dbReference type="SMART" id="SM00060">
    <property type="entry name" value="FN3"/>
    <property type="match status" value="3"/>
</dbReference>
<dbReference type="InterPro" id="IPR013783">
    <property type="entry name" value="Ig-like_fold"/>
</dbReference>
<protein>
    <recommendedName>
        <fullName evidence="6">Fibronectin type-III domain-containing protein</fullName>
    </recommendedName>
</protein>
<dbReference type="FunFam" id="2.60.40.10:FF:000028">
    <property type="entry name" value="Neuronal cell adhesion molecule"/>
    <property type="match status" value="1"/>
</dbReference>